<organism evidence="7 8">
    <name type="scientific">Galerina marginata (strain CBS 339.88)</name>
    <dbReference type="NCBI Taxonomy" id="685588"/>
    <lineage>
        <taxon>Eukaryota</taxon>
        <taxon>Fungi</taxon>
        <taxon>Dikarya</taxon>
        <taxon>Basidiomycota</taxon>
        <taxon>Agaricomycotina</taxon>
        <taxon>Agaricomycetes</taxon>
        <taxon>Agaricomycetidae</taxon>
        <taxon>Agaricales</taxon>
        <taxon>Agaricineae</taxon>
        <taxon>Strophariaceae</taxon>
        <taxon>Galerina</taxon>
    </lineage>
</organism>
<dbReference type="EC" id="4.2.3.-" evidence="6"/>
<dbReference type="Proteomes" id="UP000027222">
    <property type="component" value="Unassembled WGS sequence"/>
</dbReference>
<gene>
    <name evidence="7" type="ORF">GALMADRAFT_229201</name>
</gene>
<evidence type="ECO:0000313" key="7">
    <source>
        <dbReference type="EMBL" id="KDR71994.1"/>
    </source>
</evidence>
<comment type="similarity">
    <text evidence="2 6">Belongs to the terpene synthase family.</text>
</comment>
<keyword evidence="4 6" id="KW-0460">Magnesium</keyword>
<dbReference type="PANTHER" id="PTHR35201">
    <property type="entry name" value="TERPENE SYNTHASE"/>
    <property type="match status" value="1"/>
</dbReference>
<dbReference type="AlphaFoldDB" id="A0A067SWF3"/>
<dbReference type="SUPFAM" id="SSF48576">
    <property type="entry name" value="Terpenoid synthases"/>
    <property type="match status" value="1"/>
</dbReference>
<dbReference type="EMBL" id="KL142390">
    <property type="protein sequence ID" value="KDR71994.1"/>
    <property type="molecule type" value="Genomic_DNA"/>
</dbReference>
<dbReference type="HOGENOM" id="CLU_042538_2_1_1"/>
<evidence type="ECO:0000313" key="8">
    <source>
        <dbReference type="Proteomes" id="UP000027222"/>
    </source>
</evidence>
<dbReference type="InterPro" id="IPR008949">
    <property type="entry name" value="Isoprenoid_synthase_dom_sf"/>
</dbReference>
<evidence type="ECO:0000256" key="5">
    <source>
        <dbReference type="ARBA" id="ARBA00023239"/>
    </source>
</evidence>
<accession>A0A067SWF3</accession>
<evidence type="ECO:0000256" key="1">
    <source>
        <dbReference type="ARBA" id="ARBA00001946"/>
    </source>
</evidence>
<keyword evidence="5 6" id="KW-0456">Lyase</keyword>
<keyword evidence="3 6" id="KW-0479">Metal-binding</keyword>
<dbReference type="GO" id="GO:0008299">
    <property type="term" value="P:isoprenoid biosynthetic process"/>
    <property type="evidence" value="ECO:0007669"/>
    <property type="project" value="UniProtKB-ARBA"/>
</dbReference>
<proteinExistence type="inferred from homology"/>
<dbReference type="OrthoDB" id="2861623at2759"/>
<dbReference type="Pfam" id="PF19086">
    <property type="entry name" value="Terpene_syn_C_2"/>
    <property type="match status" value="1"/>
</dbReference>
<evidence type="ECO:0000256" key="4">
    <source>
        <dbReference type="ARBA" id="ARBA00022842"/>
    </source>
</evidence>
<name>A0A067SWF3_GALM3</name>
<evidence type="ECO:0000256" key="2">
    <source>
        <dbReference type="ARBA" id="ARBA00006333"/>
    </source>
</evidence>
<keyword evidence="8" id="KW-1185">Reference proteome</keyword>
<sequence>MTTSILTFRLPRLEDTFSVFPHNGINHHFSECRDQSREWIDKFLKIALGPKMCIFLSNCNLELNAAYTHPNSEPDGLRAVMDYLNVAWTYDEFTDDLAGEEAAQAAAVFGSNVAPRFIDHFCQAVEKTGAEADLREKDQILDLDGYISLRRGTVAVRVVFDLVEYCLGLDLPQYVHEDPAFISAYNAGIDLIAWTNDLFSYNMEQAKGHSGANIITVVMECKGISLQSAIDFVAGYCECLTQQFVWAKAALTLRTDPIFSKDAVRCLEAYGDWIKGNDEWSFATERYFGKENALIKKTRIVELRKPFEGAIRSTE</sequence>
<dbReference type="Gene3D" id="1.10.600.10">
    <property type="entry name" value="Farnesyl Diphosphate Synthase"/>
    <property type="match status" value="2"/>
</dbReference>
<dbReference type="InterPro" id="IPR034686">
    <property type="entry name" value="Terpene_cyclase-like_2"/>
</dbReference>
<dbReference type="GO" id="GO:0010333">
    <property type="term" value="F:terpene synthase activity"/>
    <property type="evidence" value="ECO:0007669"/>
    <property type="project" value="InterPro"/>
</dbReference>
<dbReference type="PANTHER" id="PTHR35201:SF4">
    <property type="entry name" value="BETA-PINACENE SYNTHASE-RELATED"/>
    <property type="match status" value="1"/>
</dbReference>
<protein>
    <recommendedName>
        <fullName evidence="6">Terpene synthase</fullName>
        <ecNumber evidence="6">4.2.3.-</ecNumber>
    </recommendedName>
</protein>
<comment type="cofactor">
    <cofactor evidence="1 6">
        <name>Mg(2+)</name>
        <dbReference type="ChEBI" id="CHEBI:18420"/>
    </cofactor>
</comment>
<evidence type="ECO:0000256" key="3">
    <source>
        <dbReference type="ARBA" id="ARBA00022723"/>
    </source>
</evidence>
<evidence type="ECO:0000256" key="6">
    <source>
        <dbReference type="RuleBase" id="RU366034"/>
    </source>
</evidence>
<dbReference type="GO" id="GO:0046872">
    <property type="term" value="F:metal ion binding"/>
    <property type="evidence" value="ECO:0007669"/>
    <property type="project" value="UniProtKB-KW"/>
</dbReference>
<reference evidence="8" key="1">
    <citation type="journal article" date="2014" name="Proc. Natl. Acad. Sci. U.S.A.">
        <title>Extensive sampling of basidiomycete genomes demonstrates inadequacy of the white-rot/brown-rot paradigm for wood decay fungi.</title>
        <authorList>
            <person name="Riley R."/>
            <person name="Salamov A.A."/>
            <person name="Brown D.W."/>
            <person name="Nagy L.G."/>
            <person name="Floudas D."/>
            <person name="Held B.W."/>
            <person name="Levasseur A."/>
            <person name="Lombard V."/>
            <person name="Morin E."/>
            <person name="Otillar R."/>
            <person name="Lindquist E.A."/>
            <person name="Sun H."/>
            <person name="LaButti K.M."/>
            <person name="Schmutz J."/>
            <person name="Jabbour D."/>
            <person name="Luo H."/>
            <person name="Baker S.E."/>
            <person name="Pisabarro A.G."/>
            <person name="Walton J.D."/>
            <person name="Blanchette R.A."/>
            <person name="Henrissat B."/>
            <person name="Martin F."/>
            <person name="Cullen D."/>
            <person name="Hibbett D.S."/>
            <person name="Grigoriev I.V."/>
        </authorList>
    </citation>
    <scope>NUCLEOTIDE SEQUENCE [LARGE SCALE GENOMIC DNA]</scope>
    <source>
        <strain evidence="8">CBS 339.88</strain>
    </source>
</reference>